<organism evidence="1">
    <name type="scientific">Cyprideis torosa</name>
    <dbReference type="NCBI Taxonomy" id="163714"/>
    <lineage>
        <taxon>Eukaryota</taxon>
        <taxon>Metazoa</taxon>
        <taxon>Ecdysozoa</taxon>
        <taxon>Arthropoda</taxon>
        <taxon>Crustacea</taxon>
        <taxon>Oligostraca</taxon>
        <taxon>Ostracoda</taxon>
        <taxon>Podocopa</taxon>
        <taxon>Podocopida</taxon>
        <taxon>Cytherocopina</taxon>
        <taxon>Cytheroidea</taxon>
        <taxon>Cytherideidae</taxon>
        <taxon>Cyprideis</taxon>
    </lineage>
</organism>
<accession>A0A7R8ZUA7</accession>
<proteinExistence type="predicted"/>
<sequence length="66" mass="7724">MFVLRKLMQGDERVPKAPLGNNLRPLHPLSHRTVRTNIDFLRKEGDKCPPTMKPTVMYKEEPRLII</sequence>
<name>A0A7R8ZUA7_9CRUS</name>
<dbReference type="EMBL" id="OB669444">
    <property type="protein sequence ID" value="CAD7234677.1"/>
    <property type="molecule type" value="Genomic_DNA"/>
</dbReference>
<dbReference type="AlphaFoldDB" id="A0A7R8ZUA7"/>
<dbReference type="PROSITE" id="PS51144">
    <property type="entry name" value="ALPHA_CA_2"/>
    <property type="match status" value="1"/>
</dbReference>
<dbReference type="OrthoDB" id="5978072at2759"/>
<protein>
    <submittedName>
        <fullName evidence="1">Uncharacterized protein</fullName>
    </submittedName>
</protein>
<gene>
    <name evidence="1" type="ORF">CTOB1V02_LOCUS12493</name>
</gene>
<reference evidence="1" key="1">
    <citation type="submission" date="2020-11" db="EMBL/GenBank/DDBJ databases">
        <authorList>
            <person name="Tran Van P."/>
        </authorList>
    </citation>
    <scope>NUCLEOTIDE SEQUENCE</scope>
</reference>
<evidence type="ECO:0000313" key="1">
    <source>
        <dbReference type="EMBL" id="CAD7234677.1"/>
    </source>
</evidence>
<dbReference type="InterPro" id="IPR001148">
    <property type="entry name" value="CA_dom"/>
</dbReference>